<feature type="region of interest" description="Disordered" evidence="1">
    <location>
        <begin position="1"/>
        <end position="38"/>
    </location>
</feature>
<sequence length="173" mass="18726">MRPGRLGLKGRRKTRKGSRVLPEKRDPSRLQEVSPTGELRCPSGLSLLKLVWKSKSSLGGTGAQRSGYSASPREGAFQQSVSLNRRSRCAPFVTRPASLDSLPLQTDFESFAGRGSESGNGTVCFPARPEGLDGFKGCPVTPAGLWFASPPIKPIRGKPGETVGLKRHRNKFH</sequence>
<organism evidence="2 3">
    <name type="scientific">Podarcis lilfordi</name>
    <name type="common">Lilford's wall lizard</name>
    <dbReference type="NCBI Taxonomy" id="74358"/>
    <lineage>
        <taxon>Eukaryota</taxon>
        <taxon>Metazoa</taxon>
        <taxon>Chordata</taxon>
        <taxon>Craniata</taxon>
        <taxon>Vertebrata</taxon>
        <taxon>Euteleostomi</taxon>
        <taxon>Lepidosauria</taxon>
        <taxon>Squamata</taxon>
        <taxon>Bifurcata</taxon>
        <taxon>Unidentata</taxon>
        <taxon>Episquamata</taxon>
        <taxon>Laterata</taxon>
        <taxon>Lacertibaenia</taxon>
        <taxon>Lacertidae</taxon>
        <taxon>Podarcis</taxon>
    </lineage>
</organism>
<dbReference type="AlphaFoldDB" id="A0AA35KTL2"/>
<evidence type="ECO:0000256" key="1">
    <source>
        <dbReference type="SAM" id="MobiDB-lite"/>
    </source>
</evidence>
<name>A0AA35KTL2_9SAUR</name>
<dbReference type="EMBL" id="OX395134">
    <property type="protein sequence ID" value="CAI5784082.1"/>
    <property type="molecule type" value="Genomic_DNA"/>
</dbReference>
<feature type="region of interest" description="Disordered" evidence="1">
    <location>
        <begin position="57"/>
        <end position="81"/>
    </location>
</feature>
<dbReference type="Proteomes" id="UP001178461">
    <property type="component" value="Chromosome 9"/>
</dbReference>
<feature type="compositionally biased region" description="Basic residues" evidence="1">
    <location>
        <begin position="8"/>
        <end position="18"/>
    </location>
</feature>
<protein>
    <submittedName>
        <fullName evidence="2">Uncharacterized protein</fullName>
    </submittedName>
</protein>
<gene>
    <name evidence="2" type="ORF">PODLI_1B011627</name>
</gene>
<reference evidence="2" key="1">
    <citation type="submission" date="2022-12" db="EMBL/GenBank/DDBJ databases">
        <authorList>
            <person name="Alioto T."/>
            <person name="Alioto T."/>
            <person name="Gomez Garrido J."/>
        </authorList>
    </citation>
    <scope>NUCLEOTIDE SEQUENCE</scope>
</reference>
<keyword evidence="3" id="KW-1185">Reference proteome</keyword>
<evidence type="ECO:0000313" key="2">
    <source>
        <dbReference type="EMBL" id="CAI5784082.1"/>
    </source>
</evidence>
<accession>A0AA35KTL2</accession>
<proteinExistence type="predicted"/>
<evidence type="ECO:0000313" key="3">
    <source>
        <dbReference type="Proteomes" id="UP001178461"/>
    </source>
</evidence>